<dbReference type="Proteomes" id="UP001162131">
    <property type="component" value="Unassembled WGS sequence"/>
</dbReference>
<dbReference type="InterPro" id="IPR017930">
    <property type="entry name" value="Myb_dom"/>
</dbReference>
<dbReference type="GO" id="GO:0005634">
    <property type="term" value="C:nucleus"/>
    <property type="evidence" value="ECO:0007669"/>
    <property type="project" value="TreeGrafter"/>
</dbReference>
<evidence type="ECO:0000259" key="1">
    <source>
        <dbReference type="PROSITE" id="PS50090"/>
    </source>
</evidence>
<dbReference type="SUPFAM" id="SSF46689">
    <property type="entry name" value="Homeodomain-like"/>
    <property type="match status" value="2"/>
</dbReference>
<proteinExistence type="predicted"/>
<gene>
    <name evidence="3" type="ORF">BSTOLATCC_MIC59462</name>
</gene>
<dbReference type="EMBL" id="CAJZBQ010000057">
    <property type="protein sequence ID" value="CAG9333645.1"/>
    <property type="molecule type" value="Genomic_DNA"/>
</dbReference>
<evidence type="ECO:0000313" key="4">
    <source>
        <dbReference type="Proteomes" id="UP001162131"/>
    </source>
</evidence>
<dbReference type="InterPro" id="IPR009057">
    <property type="entry name" value="Homeodomain-like_sf"/>
</dbReference>
<name>A0AAU9K9M8_9CILI</name>
<reference evidence="3" key="1">
    <citation type="submission" date="2021-09" db="EMBL/GenBank/DDBJ databases">
        <authorList>
            <consortium name="AG Swart"/>
            <person name="Singh M."/>
            <person name="Singh A."/>
            <person name="Seah K."/>
            <person name="Emmerich C."/>
        </authorList>
    </citation>
    <scope>NUCLEOTIDE SEQUENCE</scope>
    <source>
        <strain evidence="3">ATCC30299</strain>
    </source>
</reference>
<evidence type="ECO:0000259" key="2">
    <source>
        <dbReference type="PROSITE" id="PS51294"/>
    </source>
</evidence>
<protein>
    <recommendedName>
        <fullName evidence="5">Myb-like DNA-binding domain containing protein</fullName>
    </recommendedName>
</protein>
<feature type="domain" description="Myb-like" evidence="1">
    <location>
        <begin position="61"/>
        <end position="112"/>
    </location>
</feature>
<accession>A0AAU9K9M8</accession>
<organism evidence="3 4">
    <name type="scientific">Blepharisma stoltei</name>
    <dbReference type="NCBI Taxonomy" id="1481888"/>
    <lineage>
        <taxon>Eukaryota</taxon>
        <taxon>Sar</taxon>
        <taxon>Alveolata</taxon>
        <taxon>Ciliophora</taxon>
        <taxon>Postciliodesmatophora</taxon>
        <taxon>Heterotrichea</taxon>
        <taxon>Heterotrichida</taxon>
        <taxon>Blepharismidae</taxon>
        <taxon>Blepharisma</taxon>
    </lineage>
</organism>
<dbReference type="PROSITE" id="PS50090">
    <property type="entry name" value="MYB_LIKE"/>
    <property type="match status" value="2"/>
</dbReference>
<feature type="domain" description="Myb-like" evidence="1">
    <location>
        <begin position="113"/>
        <end position="163"/>
    </location>
</feature>
<dbReference type="InterPro" id="IPR050560">
    <property type="entry name" value="MYB_TF"/>
</dbReference>
<dbReference type="GO" id="GO:0000978">
    <property type="term" value="F:RNA polymerase II cis-regulatory region sequence-specific DNA binding"/>
    <property type="evidence" value="ECO:0007669"/>
    <property type="project" value="TreeGrafter"/>
</dbReference>
<evidence type="ECO:0000313" key="3">
    <source>
        <dbReference type="EMBL" id="CAG9333645.1"/>
    </source>
</evidence>
<keyword evidence="4" id="KW-1185">Reference proteome</keyword>
<sequence>MSTDTQVDPTSQSAPLMYHVEGDIFYVPCILSANSCEFKPLLQPINPPPEPSSDLSKSNGWTSNEDIVLYRIVEARGLKAWSAIAKELNAVMHQKNEVRNGRQCRERWYNHVDPSLKKGEWTPEEDMYILEQQQLIGNKWSEIARGLTGRTENSVKNRWKSMVKKTEKICPPGVDVIDILIAQKQGKEMESSDGETMPMASPQIRWRNLNDTPIASQMQFSPQIGFSPQLGFSPQIDFRSPAGFSPPVGSNMKNVFIRELPMGYREGAEMWNQIYFQNNQENISGTPSPSIFLSM</sequence>
<dbReference type="SMART" id="SM00717">
    <property type="entry name" value="SANT"/>
    <property type="match status" value="2"/>
</dbReference>
<dbReference type="InterPro" id="IPR001005">
    <property type="entry name" value="SANT/Myb"/>
</dbReference>
<dbReference type="PROSITE" id="PS51294">
    <property type="entry name" value="HTH_MYB"/>
    <property type="match status" value="1"/>
</dbReference>
<dbReference type="PANTHER" id="PTHR45614:SF274">
    <property type="entry name" value="MYB-LIKE DNA-BINDING PROTEIN"/>
    <property type="match status" value="1"/>
</dbReference>
<dbReference type="AlphaFoldDB" id="A0AAU9K9M8"/>
<comment type="caution">
    <text evidence="3">The sequence shown here is derived from an EMBL/GenBank/DDBJ whole genome shotgun (WGS) entry which is preliminary data.</text>
</comment>
<dbReference type="CDD" id="cd00167">
    <property type="entry name" value="SANT"/>
    <property type="match status" value="2"/>
</dbReference>
<evidence type="ECO:0008006" key="5">
    <source>
        <dbReference type="Google" id="ProtNLM"/>
    </source>
</evidence>
<dbReference type="PANTHER" id="PTHR45614">
    <property type="entry name" value="MYB PROTEIN-RELATED"/>
    <property type="match status" value="1"/>
</dbReference>
<dbReference type="Gene3D" id="1.10.10.60">
    <property type="entry name" value="Homeodomain-like"/>
    <property type="match status" value="2"/>
</dbReference>
<dbReference type="GO" id="GO:0000981">
    <property type="term" value="F:DNA-binding transcription factor activity, RNA polymerase II-specific"/>
    <property type="evidence" value="ECO:0007669"/>
    <property type="project" value="TreeGrafter"/>
</dbReference>
<feature type="domain" description="HTH myb-type" evidence="2">
    <location>
        <begin position="113"/>
        <end position="167"/>
    </location>
</feature>
<dbReference type="Pfam" id="PF13921">
    <property type="entry name" value="Myb_DNA-bind_6"/>
    <property type="match status" value="1"/>
</dbReference>